<dbReference type="Proteomes" id="UP000306813">
    <property type="component" value="Unassembled WGS sequence"/>
</dbReference>
<evidence type="ECO:0000313" key="3">
    <source>
        <dbReference type="Proteomes" id="UP000306813"/>
    </source>
</evidence>
<dbReference type="AlphaFoldDB" id="A0AAX2UJI5"/>
<name>A0AAX2UJI5_9BACT</name>
<gene>
    <name evidence="2" type="ORF">FDW42_05045</name>
</gene>
<dbReference type="EMBL" id="VDBS01000037">
    <property type="protein sequence ID" value="TNB57509.1"/>
    <property type="molecule type" value="Genomic_DNA"/>
</dbReference>
<feature type="region of interest" description="Disordered" evidence="1">
    <location>
        <begin position="89"/>
        <end position="109"/>
    </location>
</feature>
<feature type="compositionally biased region" description="Basic and acidic residues" evidence="1">
    <location>
        <begin position="89"/>
        <end position="100"/>
    </location>
</feature>
<protein>
    <submittedName>
        <fullName evidence="2">Uncharacterized protein</fullName>
    </submittedName>
</protein>
<comment type="caution">
    <text evidence="2">The sequence shown here is derived from an EMBL/GenBank/DDBJ whole genome shotgun (WGS) entry which is preliminary data.</text>
</comment>
<accession>A0AAX2UJI5</accession>
<evidence type="ECO:0000256" key="1">
    <source>
        <dbReference type="SAM" id="MobiDB-lite"/>
    </source>
</evidence>
<reference evidence="2 3" key="1">
    <citation type="submission" date="2019-05" db="EMBL/GenBank/DDBJ databases">
        <title>Draft genomes of eight strains of Campylobacter helveticus isolated from cats and a dog in New Zealand.</title>
        <authorList>
            <person name="Bojanic K."/>
            <person name="Midwinter A.C."/>
            <person name="Biggs P.J."/>
            <person name="Acke E."/>
            <person name="Cornelius A.J."/>
            <person name="Marshall J.C."/>
        </authorList>
    </citation>
    <scope>NUCLEOTIDE SEQUENCE [LARGE SCALE GENOMIC DNA]</scope>
    <source>
        <strain evidence="2 3">ACP123b</strain>
    </source>
</reference>
<organism evidence="2 3">
    <name type="scientific">Campylobacter helveticus</name>
    <dbReference type="NCBI Taxonomy" id="28898"/>
    <lineage>
        <taxon>Bacteria</taxon>
        <taxon>Pseudomonadati</taxon>
        <taxon>Campylobacterota</taxon>
        <taxon>Epsilonproteobacteria</taxon>
        <taxon>Campylobacterales</taxon>
        <taxon>Campylobacteraceae</taxon>
        <taxon>Campylobacter</taxon>
    </lineage>
</organism>
<proteinExistence type="predicted"/>
<evidence type="ECO:0000313" key="2">
    <source>
        <dbReference type="EMBL" id="TNB57509.1"/>
    </source>
</evidence>
<sequence>MNNVSQEKIILTMTQEQKQDLYELNLISQYYIKEIRNQIIKINELIACGKKENIKNEFDKFHFLFARASEKIKQCYIFLNDLYEQNEQEKEQKNEKKLNENDVPNSYLE</sequence>
<dbReference type="RefSeq" id="WP_139021881.1">
    <property type="nucleotide sequence ID" value="NZ_VDBS01000037.1"/>
</dbReference>